<organism evidence="5">
    <name type="scientific">viral metagenome</name>
    <dbReference type="NCBI Taxonomy" id="1070528"/>
    <lineage>
        <taxon>unclassified sequences</taxon>
        <taxon>metagenomes</taxon>
        <taxon>organismal metagenomes</taxon>
    </lineage>
</organism>
<dbReference type="InterPro" id="IPR001098">
    <property type="entry name" value="DNA-dir_DNA_pol_A_palm_dom"/>
</dbReference>
<sequence length="833" mass="95763">MPLQTTYIDAYFPEGAQMMFFGEAPGEEEDNFGTAFIGDAGQLLNRCFNQVGILRPDVALWNIFQQRPPRNKVEYFFEDKFFRKPTWEGQQHIDRVRRFLEQKQRNGEAPNLLVALGAAAMKVLTGQEKIEKRRGSIFPCTLVPGYKVYCTYHPSYVNRLLNERRENLQGENRKRQQNVLPHFLVDLERCLFQKDFPEIRLPERKFFTNLSFTECRNVLDILNNDGGIETIAVDIETLLRKEGGAGPILWCIGFSPSPERAFVIPFIRNWRPAWSADQEGELLIGISKLFLNPKKRKVFQNGAYDLSILARYYGLRCPRESVEDTMLAYQAIHPTLAKALHNLCSLYTWEPYYKDEGKFHYGKRSTDEAEFRYNAKDCCVTREIWSHIEREAKEAGVWEFYRKTMDRQPTLLDMMIRGVRLNEERKKELSVFFFQEEEKAKLALKEKTGKDYNMNSTKDMQMLLYGQLGLPFQYHMKTGKVTTSKDALHKLTAKNPQIEELQHILAFKKYGKLRSTYADMAVDADGRVRTSYAPVSTFRLSSSESHFGAGGNLQNIPVRSEEGKEIRKLFEADPGKEMGKADYSQIEARLCAYEANDLRQINLFESGGDIHWEQAKAYFGFNFDYEPSITICAKVIDGRRSVTLEETMKFFRNAAKTIVHAGNYGMGPRMLQQILEQNGIILSSGICKELLTIHLNVNPMILLRQRNVRDQINANRTLVSAYGRPRRFEGRLGDNLYQSAYAYSPQNTAGEMLQDAMAVVYDEVPEAENLLNVHDEIVWQCLPKDMDYCLRRVKEIMEKPICIAGSLGDCRPVSIPADLSVGPNWGEMKGVSI</sequence>
<dbReference type="GO" id="GO:0008408">
    <property type="term" value="F:3'-5' exonuclease activity"/>
    <property type="evidence" value="ECO:0007669"/>
    <property type="project" value="InterPro"/>
</dbReference>
<dbReference type="InterPro" id="IPR036895">
    <property type="entry name" value="Uracil-DNA_glycosylase-like_sf"/>
</dbReference>
<dbReference type="SUPFAM" id="SSF56672">
    <property type="entry name" value="DNA/RNA polymerases"/>
    <property type="match status" value="1"/>
</dbReference>
<feature type="domain" description="Uracil-DNA glycosylase-like" evidence="4">
    <location>
        <begin position="9"/>
        <end position="169"/>
    </location>
</feature>
<dbReference type="InterPro" id="IPR002298">
    <property type="entry name" value="DNA_polymerase_A"/>
</dbReference>
<dbReference type="GO" id="GO:0003677">
    <property type="term" value="F:DNA binding"/>
    <property type="evidence" value="ECO:0007669"/>
    <property type="project" value="InterPro"/>
</dbReference>
<evidence type="ECO:0000259" key="2">
    <source>
        <dbReference type="SMART" id="SM00474"/>
    </source>
</evidence>
<gene>
    <name evidence="5" type="ORF">TM448B00595_0007</name>
</gene>
<dbReference type="GO" id="GO:0003887">
    <property type="term" value="F:DNA-directed DNA polymerase activity"/>
    <property type="evidence" value="ECO:0007669"/>
    <property type="project" value="InterPro"/>
</dbReference>
<proteinExistence type="predicted"/>
<dbReference type="InterPro" id="IPR012337">
    <property type="entry name" value="RNaseH-like_sf"/>
</dbReference>
<evidence type="ECO:0000256" key="1">
    <source>
        <dbReference type="ARBA" id="ARBA00022705"/>
    </source>
</evidence>
<dbReference type="AlphaFoldDB" id="A0A6M3XFF8"/>
<dbReference type="SMART" id="SM00482">
    <property type="entry name" value="POLAc"/>
    <property type="match status" value="1"/>
</dbReference>
<evidence type="ECO:0000259" key="3">
    <source>
        <dbReference type="SMART" id="SM00482"/>
    </source>
</evidence>
<keyword evidence="1" id="KW-0235">DNA replication</keyword>
<dbReference type="PANTHER" id="PTHR10133:SF27">
    <property type="entry name" value="DNA POLYMERASE NU"/>
    <property type="match status" value="1"/>
</dbReference>
<evidence type="ECO:0000313" key="5">
    <source>
        <dbReference type="EMBL" id="QJH96017.1"/>
    </source>
</evidence>
<accession>A0A6M3XFF8</accession>
<feature type="domain" description="DNA-directed DNA polymerase family A palm" evidence="3">
    <location>
        <begin position="563"/>
        <end position="785"/>
    </location>
</feature>
<evidence type="ECO:0000259" key="4">
    <source>
        <dbReference type="SMART" id="SM00986"/>
    </source>
</evidence>
<dbReference type="GO" id="GO:0006261">
    <property type="term" value="P:DNA-templated DNA replication"/>
    <property type="evidence" value="ECO:0007669"/>
    <property type="project" value="InterPro"/>
</dbReference>
<dbReference type="SUPFAM" id="SSF53098">
    <property type="entry name" value="Ribonuclease H-like"/>
    <property type="match status" value="1"/>
</dbReference>
<dbReference type="PRINTS" id="PR00868">
    <property type="entry name" value="DNAPOLI"/>
</dbReference>
<dbReference type="Gene3D" id="1.10.150.20">
    <property type="entry name" value="5' to 3' exonuclease, C-terminal subdomain"/>
    <property type="match status" value="1"/>
</dbReference>
<dbReference type="SMART" id="SM00986">
    <property type="entry name" value="UDG"/>
    <property type="match status" value="1"/>
</dbReference>
<dbReference type="Gene3D" id="3.30.420.10">
    <property type="entry name" value="Ribonuclease H-like superfamily/Ribonuclease H"/>
    <property type="match status" value="1"/>
</dbReference>
<dbReference type="SUPFAM" id="SSF52141">
    <property type="entry name" value="Uracil-DNA glycosylase-like"/>
    <property type="match status" value="1"/>
</dbReference>
<dbReference type="Gene3D" id="1.20.1060.10">
    <property type="entry name" value="Taq DNA Polymerase, Chain T, domain 4"/>
    <property type="match status" value="1"/>
</dbReference>
<dbReference type="SMART" id="SM00987">
    <property type="entry name" value="UreE_C"/>
    <property type="match status" value="1"/>
</dbReference>
<dbReference type="InterPro" id="IPR043502">
    <property type="entry name" value="DNA/RNA_pol_sf"/>
</dbReference>
<dbReference type="Pfam" id="PF01612">
    <property type="entry name" value="DNA_pol_A_exo1"/>
    <property type="match status" value="1"/>
</dbReference>
<protein>
    <submittedName>
        <fullName evidence="5">Putative DNA polymerase</fullName>
    </submittedName>
</protein>
<dbReference type="Pfam" id="PF03167">
    <property type="entry name" value="UDG"/>
    <property type="match status" value="1"/>
</dbReference>
<dbReference type="PANTHER" id="PTHR10133">
    <property type="entry name" value="DNA POLYMERASE I"/>
    <property type="match status" value="1"/>
</dbReference>
<dbReference type="Pfam" id="PF00476">
    <property type="entry name" value="DNA_pol_A"/>
    <property type="match status" value="1"/>
</dbReference>
<dbReference type="InterPro" id="IPR036397">
    <property type="entry name" value="RNaseH_sf"/>
</dbReference>
<dbReference type="Gene3D" id="3.40.470.10">
    <property type="entry name" value="Uracil-DNA glycosylase-like domain"/>
    <property type="match status" value="1"/>
</dbReference>
<name>A0A6M3XFF8_9ZZZZ</name>
<dbReference type="EMBL" id="MT144637">
    <property type="protein sequence ID" value="QJH96017.1"/>
    <property type="molecule type" value="Genomic_DNA"/>
</dbReference>
<reference evidence="5" key="1">
    <citation type="submission" date="2020-03" db="EMBL/GenBank/DDBJ databases">
        <title>The deep terrestrial virosphere.</title>
        <authorList>
            <person name="Holmfeldt K."/>
            <person name="Nilsson E."/>
            <person name="Simone D."/>
            <person name="Lopez-Fernandez M."/>
            <person name="Wu X."/>
            <person name="de Brujin I."/>
            <person name="Lundin D."/>
            <person name="Andersson A."/>
            <person name="Bertilsson S."/>
            <person name="Dopson M."/>
        </authorList>
    </citation>
    <scope>NUCLEOTIDE SEQUENCE</scope>
    <source>
        <strain evidence="5">TM448B00595</strain>
    </source>
</reference>
<dbReference type="InterPro" id="IPR005122">
    <property type="entry name" value="Uracil-DNA_glycosylase-like"/>
</dbReference>
<dbReference type="SMART" id="SM00474">
    <property type="entry name" value="35EXOc"/>
    <property type="match status" value="1"/>
</dbReference>
<dbReference type="GO" id="GO:0006302">
    <property type="term" value="P:double-strand break repair"/>
    <property type="evidence" value="ECO:0007669"/>
    <property type="project" value="TreeGrafter"/>
</dbReference>
<dbReference type="Gene3D" id="3.30.70.370">
    <property type="match status" value="1"/>
</dbReference>
<feature type="domain" description="3'-5' exonuclease" evidence="2">
    <location>
        <begin position="206"/>
        <end position="393"/>
    </location>
</feature>
<dbReference type="InterPro" id="IPR002562">
    <property type="entry name" value="3'-5'_exonuclease_dom"/>
</dbReference>